<dbReference type="EMBL" id="AZBU02000001">
    <property type="protein sequence ID" value="TMS33966.1"/>
    <property type="molecule type" value="Genomic_DNA"/>
</dbReference>
<protein>
    <recommendedName>
        <fullName evidence="4">DIRP domain-containing protein</fullName>
    </recommendedName>
</protein>
<dbReference type="InterPro" id="IPR033471">
    <property type="entry name" value="DIRP"/>
</dbReference>
<dbReference type="GO" id="GO:0005654">
    <property type="term" value="C:nucleoplasm"/>
    <property type="evidence" value="ECO:0007669"/>
    <property type="project" value="TreeGrafter"/>
</dbReference>
<reference evidence="5 6" key="2">
    <citation type="journal article" date="2019" name="G3 (Bethesda)">
        <title>Hybrid Assembly of the Genome of the Entomopathogenic Nematode Steinernema carpocapsae Identifies the X-Chromosome.</title>
        <authorList>
            <person name="Serra L."/>
            <person name="Macchietto M."/>
            <person name="Macias-Munoz A."/>
            <person name="McGill C.J."/>
            <person name="Rodriguez I.M."/>
            <person name="Rodriguez B."/>
            <person name="Murad R."/>
            <person name="Mortazavi A."/>
        </authorList>
    </citation>
    <scope>NUCLEOTIDE SEQUENCE [LARGE SCALE GENOMIC DNA]</scope>
    <source>
        <strain evidence="5 6">ALL</strain>
    </source>
</reference>
<feature type="domain" description="DIRP" evidence="4">
    <location>
        <begin position="15"/>
        <end position="120"/>
    </location>
</feature>
<dbReference type="SMART" id="SM01135">
    <property type="entry name" value="DIRP"/>
    <property type="match status" value="1"/>
</dbReference>
<organism evidence="5 6">
    <name type="scientific">Steinernema carpocapsae</name>
    <name type="common">Entomopathogenic nematode</name>
    <dbReference type="NCBI Taxonomy" id="34508"/>
    <lineage>
        <taxon>Eukaryota</taxon>
        <taxon>Metazoa</taxon>
        <taxon>Ecdysozoa</taxon>
        <taxon>Nematoda</taxon>
        <taxon>Chromadorea</taxon>
        <taxon>Rhabditida</taxon>
        <taxon>Tylenchina</taxon>
        <taxon>Panagrolaimomorpha</taxon>
        <taxon>Strongyloidoidea</taxon>
        <taxon>Steinernematidae</taxon>
        <taxon>Steinernema</taxon>
    </lineage>
</organism>
<dbReference type="STRING" id="34508.A0A4U8UM43"/>
<dbReference type="InterPro" id="IPR010561">
    <property type="entry name" value="LIN-9/ALY1"/>
</dbReference>
<dbReference type="GO" id="GO:0017053">
    <property type="term" value="C:transcription repressor complex"/>
    <property type="evidence" value="ECO:0007669"/>
    <property type="project" value="InterPro"/>
</dbReference>
<dbReference type="OrthoDB" id="2339771at2759"/>
<accession>A0A4U8UM43</accession>
<sequence>MRNQKAQTWIYCELFYAAIDNEIFRSKNEFIELIKESFPGFKTNQMKKSDWTRIRRKFGKPRLFSPAFIQSERQVLEEKRRKIRAIIDGTRFHIRDEDGLPEKLPKPLAPGMKVYARIRSPRRGFFAGIIDAVMPGAYRLQFQRQDGLPNLTVSDLDVLGERKRDVVSITYFLEMNRTKLPSYVKQSLPMTSASYIENIKPVPVQPVRRSVSYPGPPTQQGCSRYFDGREEKVGNFPVRMLVIIVKLAKLLETKRSYVQKLTAMNNEVQRLNLYGLFIPDSLKRKYAKVITELNLVDKVLRSYMSGIDEYDQMLTPQLPETSDAKRPAVLNDISNRLAPHIVKFCNAMDKKVQDPEILKLITAMTSLMLQLKPLSISLDHCLQIRAIGKKQGTAYDVNSLRTAVEGVYSLVNPKNRDFFQKNIQVQLKHIVAMMLKTCDRPRNEEADDDEKICSNGC</sequence>
<evidence type="ECO:0000256" key="2">
    <source>
        <dbReference type="ARBA" id="ARBA00006732"/>
    </source>
</evidence>
<reference evidence="5 6" key="1">
    <citation type="journal article" date="2015" name="Genome Biol.">
        <title>Comparative genomics of Steinernema reveals deeply conserved gene regulatory networks.</title>
        <authorList>
            <person name="Dillman A.R."/>
            <person name="Macchietto M."/>
            <person name="Porter C.F."/>
            <person name="Rogers A."/>
            <person name="Williams B."/>
            <person name="Antoshechkin I."/>
            <person name="Lee M.M."/>
            <person name="Goodwin Z."/>
            <person name="Lu X."/>
            <person name="Lewis E.E."/>
            <person name="Goodrich-Blair H."/>
            <person name="Stock S.P."/>
            <person name="Adams B.J."/>
            <person name="Sternberg P.W."/>
            <person name="Mortazavi A."/>
        </authorList>
    </citation>
    <scope>NUCLEOTIDE SEQUENCE [LARGE SCALE GENOMIC DNA]</scope>
    <source>
        <strain evidence="5 6">ALL</strain>
    </source>
</reference>
<evidence type="ECO:0000259" key="4">
    <source>
        <dbReference type="SMART" id="SM01135"/>
    </source>
</evidence>
<evidence type="ECO:0000313" key="6">
    <source>
        <dbReference type="Proteomes" id="UP000298663"/>
    </source>
</evidence>
<dbReference type="PANTHER" id="PTHR21689">
    <property type="entry name" value="LIN-9"/>
    <property type="match status" value="1"/>
</dbReference>
<dbReference type="GO" id="GO:0006357">
    <property type="term" value="P:regulation of transcription by RNA polymerase II"/>
    <property type="evidence" value="ECO:0007669"/>
    <property type="project" value="TreeGrafter"/>
</dbReference>
<comment type="caution">
    <text evidence="5">The sequence shown here is derived from an EMBL/GenBank/DDBJ whole genome shotgun (WGS) entry which is preliminary data.</text>
</comment>
<comment type="subcellular location">
    <subcellularLocation>
        <location evidence="1">Nucleus</location>
    </subcellularLocation>
</comment>
<evidence type="ECO:0000313" key="5">
    <source>
        <dbReference type="EMBL" id="TMS33966.1"/>
    </source>
</evidence>
<keyword evidence="6" id="KW-1185">Reference proteome</keyword>
<evidence type="ECO:0000256" key="1">
    <source>
        <dbReference type="ARBA" id="ARBA00004123"/>
    </source>
</evidence>
<dbReference type="PANTHER" id="PTHR21689:SF2">
    <property type="entry name" value="PROTEIN LIN-9 HOMOLOG"/>
    <property type="match status" value="1"/>
</dbReference>
<comment type="similarity">
    <text evidence="2">Belongs to the lin-9 family.</text>
</comment>
<dbReference type="Pfam" id="PF19438">
    <property type="entry name" value="LIN9_C"/>
    <property type="match status" value="1"/>
</dbReference>
<name>A0A4U8UM43_STECR</name>
<dbReference type="Pfam" id="PF06584">
    <property type="entry name" value="DIRP"/>
    <property type="match status" value="1"/>
</dbReference>
<dbReference type="GO" id="GO:0003677">
    <property type="term" value="F:DNA binding"/>
    <property type="evidence" value="ECO:0007669"/>
    <property type="project" value="TreeGrafter"/>
</dbReference>
<dbReference type="InterPro" id="IPR045831">
    <property type="entry name" value="LIN9_C"/>
</dbReference>
<gene>
    <name evidence="5" type="ORF">L596_001642</name>
</gene>
<dbReference type="GO" id="GO:0051726">
    <property type="term" value="P:regulation of cell cycle"/>
    <property type="evidence" value="ECO:0007669"/>
    <property type="project" value="TreeGrafter"/>
</dbReference>
<dbReference type="Proteomes" id="UP000298663">
    <property type="component" value="Unassembled WGS sequence"/>
</dbReference>
<keyword evidence="3" id="KW-0539">Nucleus</keyword>
<proteinExistence type="inferred from homology"/>
<evidence type="ECO:0000256" key="3">
    <source>
        <dbReference type="ARBA" id="ARBA00023242"/>
    </source>
</evidence>
<dbReference type="AlphaFoldDB" id="A0A4U8UM43"/>
<dbReference type="GO" id="GO:0006351">
    <property type="term" value="P:DNA-templated transcription"/>
    <property type="evidence" value="ECO:0007669"/>
    <property type="project" value="InterPro"/>
</dbReference>